<dbReference type="RefSeq" id="WP_011395362.1">
    <property type="nucleotide sequence ID" value="NC_007645.1"/>
</dbReference>
<evidence type="ECO:0000313" key="2">
    <source>
        <dbReference type="Proteomes" id="UP000000238"/>
    </source>
</evidence>
<dbReference type="HOGENOM" id="CLU_1553130_0_0_6"/>
<proteinExistence type="predicted"/>
<gene>
    <name evidence="1" type="ordered locus">HCH_01428</name>
</gene>
<dbReference type="STRING" id="349521.HCH_01428"/>
<name>Q2SM35_HAHCH</name>
<dbReference type="Proteomes" id="UP000000238">
    <property type="component" value="Chromosome"/>
</dbReference>
<sequence length="172" mass="19144">MTVLNSRKVIFSLGVALGLLVQSGCKNLALVTNAVGGDPNSPLLLERVPAPGLADILEQRDKHCQRSKEARSRRLERMTSKNQAEAFETIMIASCEPDYYPGVMQTALLSLRKHQDWSSGAQSFIKLMQDVSDSQQRMLAYNQKLKQKLEQTIEAIGAIEEGINQRTEESPK</sequence>
<dbReference type="OrthoDB" id="9936121at2"/>
<dbReference type="AlphaFoldDB" id="Q2SM35"/>
<dbReference type="EMBL" id="CP000155">
    <property type="protein sequence ID" value="ABC28289.1"/>
    <property type="molecule type" value="Genomic_DNA"/>
</dbReference>
<accession>Q2SM35</accession>
<protein>
    <submittedName>
        <fullName evidence="1">Uncharacterized protein</fullName>
    </submittedName>
</protein>
<organism evidence="1 2">
    <name type="scientific">Hahella chejuensis (strain KCTC 2396)</name>
    <dbReference type="NCBI Taxonomy" id="349521"/>
    <lineage>
        <taxon>Bacteria</taxon>
        <taxon>Pseudomonadati</taxon>
        <taxon>Pseudomonadota</taxon>
        <taxon>Gammaproteobacteria</taxon>
        <taxon>Oceanospirillales</taxon>
        <taxon>Hahellaceae</taxon>
        <taxon>Hahella</taxon>
    </lineage>
</organism>
<evidence type="ECO:0000313" key="1">
    <source>
        <dbReference type="EMBL" id="ABC28289.1"/>
    </source>
</evidence>
<keyword evidence="2" id="KW-1185">Reference proteome</keyword>
<reference evidence="1 2" key="1">
    <citation type="journal article" date="2005" name="Nucleic Acids Res.">
        <title>Genomic blueprint of Hahella chejuensis, a marine microbe producing an algicidal agent.</title>
        <authorList>
            <person name="Jeong H."/>
            <person name="Yim J.H."/>
            <person name="Lee C."/>
            <person name="Choi S.-H."/>
            <person name="Park Y.K."/>
            <person name="Yoon S.H."/>
            <person name="Hur C.-G."/>
            <person name="Kang H.-Y."/>
            <person name="Kim D."/>
            <person name="Lee H.H."/>
            <person name="Park K.H."/>
            <person name="Park S.-H."/>
            <person name="Park H.-S."/>
            <person name="Lee H.K."/>
            <person name="Oh T.K."/>
            <person name="Kim J.F."/>
        </authorList>
    </citation>
    <scope>NUCLEOTIDE SEQUENCE [LARGE SCALE GENOMIC DNA]</scope>
    <source>
        <strain evidence="1 2">KCTC 2396</strain>
    </source>
</reference>
<dbReference type="KEGG" id="hch:HCH_01428"/>